<feature type="transmembrane region" description="Helical" evidence="6">
    <location>
        <begin position="174"/>
        <end position="198"/>
    </location>
</feature>
<feature type="transmembrane region" description="Helical" evidence="6">
    <location>
        <begin position="45"/>
        <end position="66"/>
    </location>
</feature>
<name>A0A067A0G0_HYDMR</name>
<accession>A0A067A0G0</accession>
<evidence type="ECO:0000256" key="6">
    <source>
        <dbReference type="RuleBase" id="RU363041"/>
    </source>
</evidence>
<keyword evidence="4 6" id="KW-1133">Transmembrane helix</keyword>
<feature type="transmembrane region" description="Helical" evidence="6">
    <location>
        <begin position="78"/>
        <end position="96"/>
    </location>
</feature>
<dbReference type="AlphaFoldDB" id="A0A067A0G0"/>
<evidence type="ECO:0000256" key="1">
    <source>
        <dbReference type="ARBA" id="ARBA00004141"/>
    </source>
</evidence>
<protein>
    <recommendedName>
        <fullName evidence="6">Probable membrane transporter protein</fullName>
    </recommendedName>
</protein>
<keyword evidence="3 6" id="KW-0812">Transmembrane</keyword>
<feature type="transmembrane region" description="Helical" evidence="6">
    <location>
        <begin position="242"/>
        <end position="259"/>
    </location>
</feature>
<dbReference type="InterPro" id="IPR002781">
    <property type="entry name" value="TM_pro_TauE-like"/>
</dbReference>
<evidence type="ECO:0000256" key="5">
    <source>
        <dbReference type="ARBA" id="ARBA00023136"/>
    </source>
</evidence>
<dbReference type="PANTHER" id="PTHR43483">
    <property type="entry name" value="MEMBRANE TRANSPORTER PROTEIN HI_0806-RELATED"/>
    <property type="match status" value="1"/>
</dbReference>
<dbReference type="PANTHER" id="PTHR43483:SF3">
    <property type="entry name" value="MEMBRANE TRANSPORTER PROTEIN HI_0806-RELATED"/>
    <property type="match status" value="1"/>
</dbReference>
<evidence type="ECO:0000256" key="2">
    <source>
        <dbReference type="ARBA" id="ARBA00009142"/>
    </source>
</evidence>
<keyword evidence="5 6" id="KW-0472">Membrane</keyword>
<feature type="transmembrane region" description="Helical" evidence="6">
    <location>
        <begin position="102"/>
        <end position="122"/>
    </location>
</feature>
<sequence length="260" mass="27509">MEFLIYIVTGAFVGFFAGLLGIGGGLILVPVLTTVFAAYMQSDHLIHIAIGTSLATILVTSIASVMAHHKHDAVRWDLFKTLAPGIFIGGLLGGWVSQFIDASVLAKIFAVLAILIAIKILLDVQPSPHREMPGTVGRSIAGALIGSFSTLVGIGGGALNTPYMSWHNVPIKQAIATSSACSLPIAVSGTLGFIIAGWGASNLPAYSTGFVYWPAFLGIVIASFFTAPLGARMTHKLPVKRLKKIFGLLLIILAIKMFWH</sequence>
<dbReference type="RefSeq" id="WP_029911516.1">
    <property type="nucleotide sequence ID" value="NZ_AP020335.1"/>
</dbReference>
<evidence type="ECO:0000256" key="3">
    <source>
        <dbReference type="ARBA" id="ARBA00022692"/>
    </source>
</evidence>
<dbReference type="GO" id="GO:0005886">
    <property type="term" value="C:plasma membrane"/>
    <property type="evidence" value="ECO:0007669"/>
    <property type="project" value="UniProtKB-SubCell"/>
</dbReference>
<evidence type="ECO:0000313" key="7">
    <source>
        <dbReference type="EMBL" id="KDN96096.1"/>
    </source>
</evidence>
<keyword evidence="6" id="KW-1003">Cell membrane</keyword>
<dbReference type="Proteomes" id="UP000027341">
    <property type="component" value="Unassembled WGS sequence"/>
</dbReference>
<evidence type="ECO:0000256" key="4">
    <source>
        <dbReference type="ARBA" id="ARBA00022989"/>
    </source>
</evidence>
<keyword evidence="8" id="KW-1185">Reference proteome</keyword>
<dbReference type="Pfam" id="PF01925">
    <property type="entry name" value="TauE"/>
    <property type="match status" value="1"/>
</dbReference>
<dbReference type="EMBL" id="JMIU01000001">
    <property type="protein sequence ID" value="KDN96096.1"/>
    <property type="molecule type" value="Genomic_DNA"/>
</dbReference>
<comment type="caution">
    <text evidence="7">The sequence shown here is derived from an EMBL/GenBank/DDBJ whole genome shotgun (WGS) entry which is preliminary data.</text>
</comment>
<evidence type="ECO:0000313" key="8">
    <source>
        <dbReference type="Proteomes" id="UP000027341"/>
    </source>
</evidence>
<comment type="similarity">
    <text evidence="2 6">Belongs to the 4-toluene sulfonate uptake permease (TSUP) (TC 2.A.102) family.</text>
</comment>
<feature type="transmembrane region" description="Helical" evidence="6">
    <location>
        <begin position="12"/>
        <end position="39"/>
    </location>
</feature>
<organism evidence="7 8">
    <name type="scientific">Hydrogenovibrio marinus</name>
    <dbReference type="NCBI Taxonomy" id="28885"/>
    <lineage>
        <taxon>Bacteria</taxon>
        <taxon>Pseudomonadati</taxon>
        <taxon>Pseudomonadota</taxon>
        <taxon>Gammaproteobacteria</taxon>
        <taxon>Thiotrichales</taxon>
        <taxon>Piscirickettsiaceae</taxon>
        <taxon>Hydrogenovibrio</taxon>
    </lineage>
</organism>
<feature type="transmembrane region" description="Helical" evidence="6">
    <location>
        <begin position="210"/>
        <end position="230"/>
    </location>
</feature>
<comment type="subcellular location">
    <subcellularLocation>
        <location evidence="6">Cell membrane</location>
        <topology evidence="6">Multi-pass membrane protein</topology>
    </subcellularLocation>
    <subcellularLocation>
        <location evidence="1">Membrane</location>
        <topology evidence="1">Multi-pass membrane protein</topology>
    </subcellularLocation>
</comment>
<reference evidence="7 8" key="1">
    <citation type="submission" date="2014-04" db="EMBL/GenBank/DDBJ databases">
        <title>Draft genome sequence of Hydrogenovibrio marinus MH-110, a model organism for aerobic H2 metabolism.</title>
        <authorList>
            <person name="Cha H.J."/>
            <person name="Jo B.H."/>
            <person name="Hwang B.H."/>
        </authorList>
    </citation>
    <scope>NUCLEOTIDE SEQUENCE [LARGE SCALE GENOMIC DNA]</scope>
    <source>
        <strain evidence="7 8">MH-110</strain>
    </source>
</reference>
<proteinExistence type="inferred from homology"/>
<gene>
    <name evidence="7" type="ORF">EI16_07350</name>
</gene>